<dbReference type="EMBL" id="CP049057">
    <property type="protein sequence ID" value="QIE58930.1"/>
    <property type="molecule type" value="Genomic_DNA"/>
</dbReference>
<evidence type="ECO:0000256" key="1">
    <source>
        <dbReference type="ARBA" id="ARBA00001947"/>
    </source>
</evidence>
<dbReference type="InterPro" id="IPR000834">
    <property type="entry name" value="Peptidase_M14"/>
</dbReference>
<dbReference type="PANTHER" id="PTHR11705">
    <property type="entry name" value="PROTEASE FAMILY M14 CARBOXYPEPTIDASE A,B"/>
    <property type="match status" value="1"/>
</dbReference>
<dbReference type="SMART" id="SM00631">
    <property type="entry name" value="Zn_pept"/>
    <property type="match status" value="1"/>
</dbReference>
<keyword evidence="9" id="KW-0121">Carboxypeptidase</keyword>
<dbReference type="RefSeq" id="WP_164678960.1">
    <property type="nucleotide sequence ID" value="NZ_CP049057.1"/>
</dbReference>
<dbReference type="GO" id="GO:0006508">
    <property type="term" value="P:proteolysis"/>
    <property type="evidence" value="ECO:0007669"/>
    <property type="project" value="UniProtKB-KW"/>
</dbReference>
<dbReference type="SUPFAM" id="SSF52317">
    <property type="entry name" value="Class I glutamine amidotransferase-like"/>
    <property type="match status" value="1"/>
</dbReference>
<keyword evidence="5" id="KW-0862">Zinc</keyword>
<dbReference type="KEGG" id="mgel:G5B37_04935"/>
<comment type="cofactor">
    <cofactor evidence="1">
        <name>Zn(2+)</name>
        <dbReference type="ChEBI" id="CHEBI:29105"/>
    </cofactor>
</comment>
<dbReference type="Gene3D" id="3.40.630.10">
    <property type="entry name" value="Zn peptidases"/>
    <property type="match status" value="1"/>
</dbReference>
<evidence type="ECO:0000256" key="3">
    <source>
        <dbReference type="ARBA" id="ARBA00022670"/>
    </source>
</evidence>
<evidence type="ECO:0000313" key="10">
    <source>
        <dbReference type="Proteomes" id="UP000505306"/>
    </source>
</evidence>
<dbReference type="GO" id="GO:0004181">
    <property type="term" value="F:metallocarboxypeptidase activity"/>
    <property type="evidence" value="ECO:0007669"/>
    <property type="project" value="InterPro"/>
</dbReference>
<evidence type="ECO:0000259" key="8">
    <source>
        <dbReference type="SMART" id="SM00631"/>
    </source>
</evidence>
<feature type="signal peptide" evidence="7">
    <location>
        <begin position="1"/>
        <end position="18"/>
    </location>
</feature>
<evidence type="ECO:0000256" key="7">
    <source>
        <dbReference type="SAM" id="SignalP"/>
    </source>
</evidence>
<keyword evidence="3" id="KW-0645">Protease</keyword>
<comment type="similarity">
    <text evidence="2">Belongs to the peptidase M14 family.</text>
</comment>
<feature type="domain" description="Peptidase M14" evidence="8">
    <location>
        <begin position="54"/>
        <end position="339"/>
    </location>
</feature>
<evidence type="ECO:0000256" key="4">
    <source>
        <dbReference type="ARBA" id="ARBA00022801"/>
    </source>
</evidence>
<organism evidence="9 10">
    <name type="scientific">Rasiella rasia</name>
    <dbReference type="NCBI Taxonomy" id="2744027"/>
    <lineage>
        <taxon>Bacteria</taxon>
        <taxon>Pseudomonadati</taxon>
        <taxon>Bacteroidota</taxon>
        <taxon>Flavobacteriia</taxon>
        <taxon>Flavobacteriales</taxon>
        <taxon>Flavobacteriaceae</taxon>
        <taxon>Rasiella</taxon>
    </lineage>
</organism>
<dbReference type="PANTHER" id="PTHR11705:SF143">
    <property type="entry name" value="SLL0236 PROTEIN"/>
    <property type="match status" value="1"/>
</dbReference>
<evidence type="ECO:0000256" key="6">
    <source>
        <dbReference type="ARBA" id="ARBA00023049"/>
    </source>
</evidence>
<feature type="chain" id="PRO_5026023780" evidence="7">
    <location>
        <begin position="19"/>
        <end position="838"/>
    </location>
</feature>
<evidence type="ECO:0000256" key="5">
    <source>
        <dbReference type="ARBA" id="ARBA00022833"/>
    </source>
</evidence>
<keyword evidence="10" id="KW-1185">Reference proteome</keyword>
<dbReference type="AlphaFoldDB" id="A0A6G6GKB6"/>
<reference evidence="9 10" key="1">
    <citation type="submission" date="2020-02" db="EMBL/GenBank/DDBJ databases">
        <title>Complete genome sequence of Flavobacteriaceae bacterium.</title>
        <authorList>
            <person name="Kim S.-J."/>
            <person name="Kim Y.-S."/>
            <person name="Kim K.-H."/>
        </authorList>
    </citation>
    <scope>NUCLEOTIDE SEQUENCE [LARGE SCALE GENOMIC DNA]</scope>
    <source>
        <strain evidence="9 10">RR4-40</strain>
    </source>
</reference>
<name>A0A6G6GKB6_9FLAO</name>
<dbReference type="Pfam" id="PF00246">
    <property type="entry name" value="Peptidase_M14"/>
    <property type="match status" value="1"/>
</dbReference>
<gene>
    <name evidence="9" type="ORF">G5B37_04935</name>
</gene>
<dbReference type="GO" id="GO:0005615">
    <property type="term" value="C:extracellular space"/>
    <property type="evidence" value="ECO:0007669"/>
    <property type="project" value="TreeGrafter"/>
</dbReference>
<dbReference type="GO" id="GO:0008270">
    <property type="term" value="F:zinc ion binding"/>
    <property type="evidence" value="ECO:0007669"/>
    <property type="project" value="InterPro"/>
</dbReference>
<sequence length="838" mass="94836">MKKTIQLFVFLFTLTVLAQNYQVDLNYYLPQDVTYNQNIPTPKSIIGHEVGDWHITHDKLAQYMYALANASDRITIEDRGTTFEGRPLLLLTITSTANHNNLENIRKNHVALTENGSSSLNTANMPIVVYQGFSIHGNEPSGSNAALAAAYYLAAAQGTKIDELLNNTVILFDPSLNPDGLQRFAYWANMHKSKNINPDPNDREYGEVWPGGRTNHYWFDMNRDWLPVQLPESRARITTFHNWYPNILTDHHEMGTNSSFFFQPGIPSRTHPLTPKLNQELTGKIGNYHAKALDEIGSFYYTEENFDDFYYGKGSTFPDINGSIGILFEQASSRGHAQESDNGILTFPFTIRNQFTAALSTLEAAVGMRTEILDYQREFYNNARNEATGGAIVFGDEKDAAKAYHLAEILKRHKVKVHELKQDFSANGKNYKKGFGYVIPKNQRQQRLVKAMFEKRTSFQDSLFYDISAWTLPLAFNLDYTESATMSQAGAEITDLQMNRPSVPNASNYAYLMEWHEYYSPKALNLILQEGLRAKVGMTPFSIENKEYDYGTVMIPVQNQKLQGANLLKFLTKVSRETGVKFTGVQTGLTKGIDLGSSQFRAIETPKVAILVGDGVNPYDAGEIWHLFDTRYDMHITKLDTRSFGRADISSYTDIIMPASWGGGLDKDDTEKLKTWVRNGGSLIGYRNAGRYLNSNEFLKMKFKTSQDTAKAITFEQRQNYFGAKGIGGAIFDTKLDRSHPIAFGYKNNTLPMFRNTTLFVEADANSYNNPIQYSNNPLLAGYISKPRLEELKNTVPFKTNGLGRGQVIYFTDNTNFRAFWYGTNKLLMNAIFFGDEM</sequence>
<dbReference type="InterPro" id="IPR029062">
    <property type="entry name" value="Class_I_gatase-like"/>
</dbReference>
<evidence type="ECO:0000256" key="2">
    <source>
        <dbReference type="ARBA" id="ARBA00005988"/>
    </source>
</evidence>
<dbReference type="Proteomes" id="UP000505306">
    <property type="component" value="Chromosome"/>
</dbReference>
<proteinExistence type="inferred from homology"/>
<keyword evidence="6" id="KW-0482">Metalloprotease</keyword>
<accession>A0A6G6GKB6</accession>
<keyword evidence="4" id="KW-0378">Hydrolase</keyword>
<keyword evidence="7" id="KW-0732">Signal</keyword>
<dbReference type="SUPFAM" id="SSF53187">
    <property type="entry name" value="Zn-dependent exopeptidases"/>
    <property type="match status" value="1"/>
</dbReference>
<evidence type="ECO:0000313" key="9">
    <source>
        <dbReference type="EMBL" id="QIE58930.1"/>
    </source>
</evidence>
<protein>
    <submittedName>
        <fullName evidence="9">Zinc carboxypeptidase</fullName>
    </submittedName>
</protein>